<feature type="transmembrane region" description="Helical" evidence="2">
    <location>
        <begin position="71"/>
        <end position="89"/>
    </location>
</feature>
<dbReference type="PANTHER" id="PTHR23028">
    <property type="entry name" value="ACETYLTRANSFERASE"/>
    <property type="match status" value="1"/>
</dbReference>
<feature type="transmembrane region" description="Helical" evidence="2">
    <location>
        <begin position="266"/>
        <end position="286"/>
    </location>
</feature>
<name>A0A6J5YDP8_9ZZZZ</name>
<dbReference type="InterPro" id="IPR050879">
    <property type="entry name" value="Acyltransferase_3"/>
</dbReference>
<dbReference type="Pfam" id="PF01757">
    <property type="entry name" value="Acyl_transf_3"/>
    <property type="match status" value="1"/>
</dbReference>
<evidence type="ECO:0000256" key="2">
    <source>
        <dbReference type="SAM" id="Phobius"/>
    </source>
</evidence>
<keyword evidence="2" id="KW-0472">Membrane</keyword>
<feature type="transmembrane region" description="Helical" evidence="2">
    <location>
        <begin position="110"/>
        <end position="129"/>
    </location>
</feature>
<sequence length="696" mass="76435">MTTTIEHLDDNGAGSGDQTGADSAPDAASEKTRPGRVAHMPALDGMRGLFVIIGPLAYHFAPYWIPGGILGIDLFFVLSSFLIVTILLNEHDRTDQVDVGSYASRRVRRLLPALVATFIATAFVTAFILDVSRIPKWTGGITAAMSYVANWREIFAGTNYFDASQYSNPQPFRHVWSFAIEEQFYLFAPFFIIICLKWFSKRWLTIISVGGAVVSAIWMSVLFDPNNPQTISRAYYGTDTRAFALLLGIAMAAVCNQYGPPRTKVGHWITQFMGLISTGVFIYLMLTVSEKTSWMFEYGGFFLVAVLSVFMTRAVSMPSGWLHGIYQNRFLMWAGRLGFGLYLYHWLVFIAIDSDRSADKPGFNNPRDMILGFGLTFLLAWASYRWIEKPFIKGRWPGWKLVAGLSGGIIISLTLLLYANAVRTPKVSALNGVPAQGTTPIALGKNSPCVAPAGSDPVRILVVGDSVMVQLGAALRDWCASHPGQIMVMSDAELGCGTTRGGDKKYEDGPGPVSPVCSTWADPVDPLLVPDPDIVSWVTSIDTYHPDVVLSYGSPWDTIDRRIPQGGDQWLRPGDPVYDDYIRSEYSEALSILSAHGASIAWLKTAHLNRSSPYNSPDRIDRLNEIVLPLVEALPRSVVIDYQDYLGPVGGANDVATRDDGVHIRADHLQTVVDWLAPQLIAAKQIPEPNPGGVAN</sequence>
<feature type="transmembrane region" description="Helical" evidence="2">
    <location>
        <begin position="298"/>
        <end position="318"/>
    </location>
</feature>
<feature type="transmembrane region" description="Helical" evidence="2">
    <location>
        <begin position="203"/>
        <end position="222"/>
    </location>
</feature>
<feature type="domain" description="Acyltransferase 3" evidence="3">
    <location>
        <begin position="42"/>
        <end position="384"/>
    </location>
</feature>
<accession>A0A6J5YDP8</accession>
<dbReference type="GO" id="GO:0016020">
    <property type="term" value="C:membrane"/>
    <property type="evidence" value="ECO:0007669"/>
    <property type="project" value="TreeGrafter"/>
</dbReference>
<keyword evidence="2" id="KW-1133">Transmembrane helix</keyword>
<feature type="transmembrane region" description="Helical" evidence="2">
    <location>
        <begin position="399"/>
        <end position="419"/>
    </location>
</feature>
<feature type="transmembrane region" description="Helical" evidence="2">
    <location>
        <begin position="242"/>
        <end position="259"/>
    </location>
</feature>
<evidence type="ECO:0000259" key="3">
    <source>
        <dbReference type="Pfam" id="PF01757"/>
    </source>
</evidence>
<dbReference type="GO" id="GO:0016747">
    <property type="term" value="F:acyltransferase activity, transferring groups other than amino-acyl groups"/>
    <property type="evidence" value="ECO:0007669"/>
    <property type="project" value="InterPro"/>
</dbReference>
<keyword evidence="2" id="KW-0812">Transmembrane</keyword>
<gene>
    <name evidence="4" type="ORF">UFOPK1392_00232</name>
</gene>
<feature type="transmembrane region" description="Helical" evidence="2">
    <location>
        <begin position="369"/>
        <end position="387"/>
    </location>
</feature>
<feature type="region of interest" description="Disordered" evidence="1">
    <location>
        <begin position="1"/>
        <end position="34"/>
    </location>
</feature>
<dbReference type="SUPFAM" id="SSF52266">
    <property type="entry name" value="SGNH hydrolase"/>
    <property type="match status" value="1"/>
</dbReference>
<dbReference type="InterPro" id="IPR002656">
    <property type="entry name" value="Acyl_transf_3_dom"/>
</dbReference>
<dbReference type="AlphaFoldDB" id="A0A6J5YDP8"/>
<feature type="transmembrane region" description="Helical" evidence="2">
    <location>
        <begin position="175"/>
        <end position="196"/>
    </location>
</feature>
<evidence type="ECO:0000313" key="4">
    <source>
        <dbReference type="EMBL" id="CAB4322497.1"/>
    </source>
</evidence>
<proteinExistence type="predicted"/>
<organism evidence="4">
    <name type="scientific">freshwater metagenome</name>
    <dbReference type="NCBI Taxonomy" id="449393"/>
    <lineage>
        <taxon>unclassified sequences</taxon>
        <taxon>metagenomes</taxon>
        <taxon>ecological metagenomes</taxon>
    </lineage>
</organism>
<feature type="compositionally biased region" description="Basic and acidic residues" evidence="1">
    <location>
        <begin position="1"/>
        <end position="10"/>
    </location>
</feature>
<reference evidence="4" key="1">
    <citation type="submission" date="2020-05" db="EMBL/GenBank/DDBJ databases">
        <authorList>
            <person name="Chiriac C."/>
            <person name="Salcher M."/>
            <person name="Ghai R."/>
            <person name="Kavagutti S V."/>
        </authorList>
    </citation>
    <scope>NUCLEOTIDE SEQUENCE</scope>
</reference>
<protein>
    <submittedName>
        <fullName evidence="4">Unannotated protein</fullName>
    </submittedName>
</protein>
<dbReference type="EMBL" id="CAEMXZ010000006">
    <property type="protein sequence ID" value="CAB4322497.1"/>
    <property type="molecule type" value="Genomic_DNA"/>
</dbReference>
<evidence type="ECO:0000256" key="1">
    <source>
        <dbReference type="SAM" id="MobiDB-lite"/>
    </source>
</evidence>
<dbReference type="PANTHER" id="PTHR23028:SF53">
    <property type="entry name" value="ACYL_TRANSF_3 DOMAIN-CONTAINING PROTEIN"/>
    <property type="match status" value="1"/>
</dbReference>
<dbReference type="GO" id="GO:0009103">
    <property type="term" value="P:lipopolysaccharide biosynthetic process"/>
    <property type="evidence" value="ECO:0007669"/>
    <property type="project" value="TreeGrafter"/>
</dbReference>
<feature type="transmembrane region" description="Helical" evidence="2">
    <location>
        <begin position="330"/>
        <end position="349"/>
    </location>
</feature>